<name>A0ABP3XCN7_9FIRM</name>
<keyword evidence="2" id="KW-1185">Reference proteome</keyword>
<dbReference type="Pfam" id="PF07873">
    <property type="entry name" value="YabP"/>
    <property type="match status" value="1"/>
</dbReference>
<dbReference type="RefSeq" id="WP_346042850.1">
    <property type="nucleotide sequence ID" value="NZ_BAAACP010000003.1"/>
</dbReference>
<organism evidence="1 2">
    <name type="scientific">Paraclostridium tenue</name>
    <dbReference type="NCBI Taxonomy" id="1737"/>
    <lineage>
        <taxon>Bacteria</taxon>
        <taxon>Bacillati</taxon>
        <taxon>Bacillota</taxon>
        <taxon>Clostridia</taxon>
        <taxon>Peptostreptococcales</taxon>
        <taxon>Peptostreptococcaceae</taxon>
        <taxon>Paraclostridium</taxon>
    </lineage>
</organism>
<dbReference type="EMBL" id="BAAACP010000003">
    <property type="protein sequence ID" value="GAA0862541.1"/>
    <property type="molecule type" value="Genomic_DNA"/>
</dbReference>
<gene>
    <name evidence="1" type="ORF">GCM10008917_08270</name>
</gene>
<evidence type="ECO:0000313" key="1">
    <source>
        <dbReference type="EMBL" id="GAA0862541.1"/>
    </source>
</evidence>
<sequence length="78" mass="8895">MIEVPTDLQVNQPSVTILSNSFISIENYKSILEYDINLIKIKTKTNTIKVSGDKMYLKYITDTEIGIKGIIYSVEYTT</sequence>
<proteinExistence type="predicted"/>
<dbReference type="Proteomes" id="UP001400965">
    <property type="component" value="Unassembled WGS sequence"/>
</dbReference>
<reference evidence="2" key="1">
    <citation type="journal article" date="2019" name="Int. J. Syst. Evol. Microbiol.">
        <title>The Global Catalogue of Microorganisms (GCM) 10K type strain sequencing project: providing services to taxonomists for standard genome sequencing and annotation.</title>
        <authorList>
            <consortium name="The Broad Institute Genomics Platform"/>
            <consortium name="The Broad Institute Genome Sequencing Center for Infectious Disease"/>
            <person name="Wu L."/>
            <person name="Ma J."/>
        </authorList>
    </citation>
    <scope>NUCLEOTIDE SEQUENCE [LARGE SCALE GENOMIC DNA]</scope>
    <source>
        <strain evidence="2">JCM 6486</strain>
    </source>
</reference>
<protein>
    <submittedName>
        <fullName evidence="1">YabP/YqfC family sporulation protein</fullName>
    </submittedName>
</protein>
<comment type="caution">
    <text evidence="1">The sequence shown here is derived from an EMBL/GenBank/DDBJ whole genome shotgun (WGS) entry which is preliminary data.</text>
</comment>
<accession>A0ABP3XCN7</accession>
<dbReference type="InterPro" id="IPR022476">
    <property type="entry name" value="Spore_YabP/YqfC"/>
</dbReference>
<evidence type="ECO:0000313" key="2">
    <source>
        <dbReference type="Proteomes" id="UP001400965"/>
    </source>
</evidence>